<feature type="region of interest" description="Disordered" evidence="2">
    <location>
        <begin position="40"/>
        <end position="62"/>
    </location>
</feature>
<dbReference type="InterPro" id="IPR010930">
    <property type="entry name" value="Flg_bb/hook_C_dom"/>
</dbReference>
<name>A0A1G6C937_9BACT</name>
<dbReference type="RefSeq" id="WP_092119230.1">
    <property type="nucleotide sequence ID" value="NZ_FMXO01000007.1"/>
</dbReference>
<keyword evidence="4" id="KW-0969">Cilium</keyword>
<dbReference type="EMBL" id="FMXO01000007">
    <property type="protein sequence ID" value="SDB29366.1"/>
    <property type="molecule type" value="Genomic_DNA"/>
</dbReference>
<dbReference type="Pfam" id="PF06429">
    <property type="entry name" value="Flg_bbr_C"/>
    <property type="match status" value="1"/>
</dbReference>
<dbReference type="STRING" id="617002.SAMN05660653_01410"/>
<proteinExistence type="inferred from homology"/>
<protein>
    <submittedName>
        <fullName evidence="4">Flagellar basal-body rod protein FlgC</fullName>
    </submittedName>
</protein>
<evidence type="ECO:0000256" key="1">
    <source>
        <dbReference type="ARBA" id="ARBA00009677"/>
    </source>
</evidence>
<keyword evidence="4" id="KW-0966">Cell projection</keyword>
<comment type="similarity">
    <text evidence="1">Belongs to the flagella basal body rod proteins family.</text>
</comment>
<keyword evidence="4" id="KW-0282">Flagellum</keyword>
<dbReference type="AlphaFoldDB" id="A0A1G6C937"/>
<gene>
    <name evidence="4" type="ORF">SAMN05660653_01410</name>
</gene>
<evidence type="ECO:0000256" key="2">
    <source>
        <dbReference type="SAM" id="MobiDB-lite"/>
    </source>
</evidence>
<dbReference type="OrthoDB" id="7357187at2"/>
<evidence type="ECO:0000259" key="3">
    <source>
        <dbReference type="Pfam" id="PF06429"/>
    </source>
</evidence>
<reference evidence="4 5" key="1">
    <citation type="submission" date="2016-10" db="EMBL/GenBank/DDBJ databases">
        <authorList>
            <person name="de Groot N.N."/>
        </authorList>
    </citation>
    <scope>NUCLEOTIDE SEQUENCE [LARGE SCALE GENOMIC DNA]</scope>
    <source>
        <strain evidence="4 5">ASO4-2</strain>
    </source>
</reference>
<organism evidence="4 5">
    <name type="scientific">Desulfonatronum thiosulfatophilum</name>
    <dbReference type="NCBI Taxonomy" id="617002"/>
    <lineage>
        <taxon>Bacteria</taxon>
        <taxon>Pseudomonadati</taxon>
        <taxon>Thermodesulfobacteriota</taxon>
        <taxon>Desulfovibrionia</taxon>
        <taxon>Desulfovibrionales</taxon>
        <taxon>Desulfonatronaceae</taxon>
        <taxon>Desulfonatronum</taxon>
    </lineage>
</organism>
<dbReference type="Proteomes" id="UP000198771">
    <property type="component" value="Unassembled WGS sequence"/>
</dbReference>
<feature type="domain" description="Flagellar basal-body/hook protein C-terminal" evidence="3">
    <location>
        <begin position="83"/>
        <end position="124"/>
    </location>
</feature>
<accession>A0A1G6C937</accession>
<evidence type="ECO:0000313" key="4">
    <source>
        <dbReference type="EMBL" id="SDB29366.1"/>
    </source>
</evidence>
<evidence type="ECO:0000313" key="5">
    <source>
        <dbReference type="Proteomes" id="UP000198771"/>
    </source>
</evidence>
<sequence>MNISPNIQALHAIGLSRQVGANNVANMNTPDFKASRLSLETGPEGLGVRPQAIDQDPTPGPLVPALEGATDEDGHHATVWGLAEGSNTELVAEMVNSIRDERAFQANVAMVRTWDELTGTVLDMRA</sequence>
<keyword evidence="5" id="KW-1185">Reference proteome</keyword>